<sequence>KHKKSRIGASHRITKDEAIKWFQQTYDGVIMPGGKTKKSGGGAHHKRGKKK</sequence>
<dbReference type="Proteomes" id="UP000663873">
    <property type="component" value="Unassembled WGS sequence"/>
</dbReference>
<name>A0A822AD50_9BILA</name>
<proteinExistence type="predicted"/>
<accession>A0A822AD50</accession>
<protein>
    <submittedName>
        <fullName evidence="2">Uncharacterized protein</fullName>
    </submittedName>
</protein>
<gene>
    <name evidence="2" type="ORF">UJA718_LOCUS50086</name>
</gene>
<organism evidence="2 3">
    <name type="scientific">Rotaria socialis</name>
    <dbReference type="NCBI Taxonomy" id="392032"/>
    <lineage>
        <taxon>Eukaryota</taxon>
        <taxon>Metazoa</taxon>
        <taxon>Spiralia</taxon>
        <taxon>Gnathifera</taxon>
        <taxon>Rotifera</taxon>
        <taxon>Eurotatoria</taxon>
        <taxon>Bdelloidea</taxon>
        <taxon>Philodinida</taxon>
        <taxon>Philodinidae</taxon>
        <taxon>Rotaria</taxon>
    </lineage>
</organism>
<dbReference type="EMBL" id="CAJOBP010108671">
    <property type="protein sequence ID" value="CAF4996265.1"/>
    <property type="molecule type" value="Genomic_DNA"/>
</dbReference>
<dbReference type="InterPro" id="IPR022803">
    <property type="entry name" value="Ribosomal_uL5_dom_sf"/>
</dbReference>
<evidence type="ECO:0000256" key="1">
    <source>
        <dbReference type="SAM" id="MobiDB-lite"/>
    </source>
</evidence>
<evidence type="ECO:0000313" key="2">
    <source>
        <dbReference type="EMBL" id="CAF4996265.1"/>
    </source>
</evidence>
<dbReference type="Gene3D" id="3.30.1440.10">
    <property type="match status" value="1"/>
</dbReference>
<feature type="region of interest" description="Disordered" evidence="1">
    <location>
        <begin position="30"/>
        <end position="51"/>
    </location>
</feature>
<comment type="caution">
    <text evidence="2">The sequence shown here is derived from an EMBL/GenBank/DDBJ whole genome shotgun (WGS) entry which is preliminary data.</text>
</comment>
<dbReference type="AlphaFoldDB" id="A0A822AD50"/>
<feature type="non-terminal residue" evidence="2">
    <location>
        <position position="1"/>
    </location>
</feature>
<keyword evidence="3" id="KW-1185">Reference proteome</keyword>
<evidence type="ECO:0000313" key="3">
    <source>
        <dbReference type="Proteomes" id="UP000663873"/>
    </source>
</evidence>
<feature type="compositionally biased region" description="Basic residues" evidence="1">
    <location>
        <begin position="35"/>
        <end position="51"/>
    </location>
</feature>
<reference evidence="2" key="1">
    <citation type="submission" date="2021-02" db="EMBL/GenBank/DDBJ databases">
        <authorList>
            <person name="Nowell W R."/>
        </authorList>
    </citation>
    <scope>NUCLEOTIDE SEQUENCE</scope>
</reference>